<dbReference type="SUPFAM" id="SSF56672">
    <property type="entry name" value="DNA/RNA polymerases"/>
    <property type="match status" value="1"/>
</dbReference>
<evidence type="ECO:0000313" key="3">
    <source>
        <dbReference type="Proteomes" id="UP000716291"/>
    </source>
</evidence>
<keyword evidence="3" id="KW-1185">Reference proteome</keyword>
<dbReference type="Proteomes" id="UP000716291">
    <property type="component" value="Unassembled WGS sequence"/>
</dbReference>
<dbReference type="EMBL" id="JAANQT010004126">
    <property type="protein sequence ID" value="KAG1300453.1"/>
    <property type="molecule type" value="Genomic_DNA"/>
</dbReference>
<proteinExistence type="predicted"/>
<dbReference type="PANTHER" id="PTHR19446">
    <property type="entry name" value="REVERSE TRANSCRIPTASES"/>
    <property type="match status" value="1"/>
</dbReference>
<dbReference type="CDD" id="cd01650">
    <property type="entry name" value="RT_nLTR_like"/>
    <property type="match status" value="1"/>
</dbReference>
<dbReference type="AlphaFoldDB" id="A0A9P6WWY6"/>
<comment type="caution">
    <text evidence="2">The sequence shown here is derived from an EMBL/GenBank/DDBJ whole genome shotgun (WGS) entry which is preliminary data.</text>
</comment>
<dbReference type="InterPro" id="IPR000477">
    <property type="entry name" value="RT_dom"/>
</dbReference>
<dbReference type="InterPro" id="IPR043502">
    <property type="entry name" value="DNA/RNA_pol_sf"/>
</dbReference>
<name>A0A9P6WWY6_RHIOR</name>
<accession>A0A9P6WWY6</accession>
<evidence type="ECO:0000259" key="1">
    <source>
        <dbReference type="PROSITE" id="PS50878"/>
    </source>
</evidence>
<evidence type="ECO:0000313" key="2">
    <source>
        <dbReference type="EMBL" id="KAG1300453.1"/>
    </source>
</evidence>
<protein>
    <recommendedName>
        <fullName evidence="1">Reverse transcriptase domain-containing protein</fullName>
    </recommendedName>
</protein>
<sequence>MPTFRNISTIDFLLVTTDLKYNVSRPDIQYVPHCDHSAVSINLFFGTQRSGPGIWRCNPYLVQDLSFRKELKSFCDAASRYIPDIDAPSQWDHFKIVLKGFIQAFSHKLHAKHRRKEAYLQRQRRKLLRHQHFEHAADALSHAEAQLDQMADFAASTLALRSGLRWREHGERSNSYFYKTIKSRTQKQTIHELLSSEGYLVRSPNQLNNCAKQFYEQLYSPDPIDYEALEELLTQIPSSTCFDAATNNALTSEWTEEEVLTCASKAPSHSSPGVDGIPYELLQLLLQHPFCIRLFTKVLNTALQHSKFPATWQQSIVILLPKKGDRSQLKNWRPISLICADAKIYTRLLATRVNDVLPHLIDMHQTGFMPKRFIADNGATTRLVMDVAQRMKLPGIALLLDQEKAYDRVHSQYLQACLDKYGFPQSLIVSIISLFFGTSLCINVNGFLTAPISQDRGLRQGDPLSPLLFNLAIEPLLRSIWSSPLISGFTFLRPRWPNFTSLPRSSPPLKALAYADDVLVFLTVVFGH</sequence>
<reference evidence="2" key="1">
    <citation type="journal article" date="2020" name="Microb. Genom.">
        <title>Genetic diversity of clinical and environmental Mucorales isolates obtained from an investigation of mucormycosis cases among solid organ transplant recipients.</title>
        <authorList>
            <person name="Nguyen M.H."/>
            <person name="Kaul D."/>
            <person name="Muto C."/>
            <person name="Cheng S.J."/>
            <person name="Richter R.A."/>
            <person name="Bruno V.M."/>
            <person name="Liu G."/>
            <person name="Beyhan S."/>
            <person name="Sundermann A.J."/>
            <person name="Mounaud S."/>
            <person name="Pasculle A.W."/>
            <person name="Nierman W.C."/>
            <person name="Driscoll E."/>
            <person name="Cumbie R."/>
            <person name="Clancy C.J."/>
            <person name="Dupont C.L."/>
        </authorList>
    </citation>
    <scope>NUCLEOTIDE SEQUENCE</scope>
    <source>
        <strain evidence="2">GL11</strain>
    </source>
</reference>
<gene>
    <name evidence="2" type="ORF">G6F64_012687</name>
</gene>
<dbReference type="Pfam" id="PF00078">
    <property type="entry name" value="RVT_1"/>
    <property type="match status" value="1"/>
</dbReference>
<organism evidence="2 3">
    <name type="scientific">Rhizopus oryzae</name>
    <name type="common">Mucormycosis agent</name>
    <name type="synonym">Rhizopus arrhizus var. delemar</name>
    <dbReference type="NCBI Taxonomy" id="64495"/>
    <lineage>
        <taxon>Eukaryota</taxon>
        <taxon>Fungi</taxon>
        <taxon>Fungi incertae sedis</taxon>
        <taxon>Mucoromycota</taxon>
        <taxon>Mucoromycotina</taxon>
        <taxon>Mucoromycetes</taxon>
        <taxon>Mucorales</taxon>
        <taxon>Mucorineae</taxon>
        <taxon>Rhizopodaceae</taxon>
        <taxon>Rhizopus</taxon>
    </lineage>
</organism>
<dbReference type="PROSITE" id="PS50878">
    <property type="entry name" value="RT_POL"/>
    <property type="match status" value="1"/>
</dbReference>
<feature type="domain" description="Reverse transcriptase" evidence="1">
    <location>
        <begin position="301"/>
        <end position="528"/>
    </location>
</feature>